<evidence type="ECO:0000256" key="1">
    <source>
        <dbReference type="SAM" id="Phobius"/>
    </source>
</evidence>
<dbReference type="OrthoDB" id="4167826at2"/>
<proteinExistence type="predicted"/>
<feature type="transmembrane region" description="Helical" evidence="1">
    <location>
        <begin position="21"/>
        <end position="40"/>
    </location>
</feature>
<reference evidence="3" key="1">
    <citation type="submission" date="2016-10" db="EMBL/GenBank/DDBJ databases">
        <authorList>
            <person name="Varghese N."/>
            <person name="Submissions S."/>
        </authorList>
    </citation>
    <scope>NUCLEOTIDE SEQUENCE [LARGE SCALE GENOMIC DNA]</scope>
    <source>
        <strain evidence="3">CGMCC 4.3568</strain>
    </source>
</reference>
<evidence type="ECO:0000313" key="3">
    <source>
        <dbReference type="Proteomes" id="UP000243799"/>
    </source>
</evidence>
<name>A0A1I0YZP4_9PSEU</name>
<evidence type="ECO:0008006" key="4">
    <source>
        <dbReference type="Google" id="ProtNLM"/>
    </source>
</evidence>
<protein>
    <recommendedName>
        <fullName evidence="4">Tat (Twin-arginine translocation) pathway signal sequence</fullName>
    </recommendedName>
</protein>
<keyword evidence="1" id="KW-0812">Transmembrane</keyword>
<accession>A0A1I0YZP4</accession>
<keyword evidence="3" id="KW-1185">Reference proteome</keyword>
<keyword evidence="1" id="KW-0472">Membrane</keyword>
<dbReference type="AlphaFoldDB" id="A0A1I0YZP4"/>
<sequence length="317" mass="33419">MATNSDSGGTAASRLMCRRDLLIRAGVLGAAAAAGGAWPATASAEVPEALEPLLELVAQPALDLLTRDTYGGLAVFGVPGPDRYSAAQSLLSTTPGGIEADSPALIQHTLDFFVPWPDTYVHALTAAFTTGVSEVPIPTSLLGGLLKPLEAVGATLDDVLLLALRNDRTLPISLALALLMNVAATQVRPTSVLGPIADSPFANLTHREKAAAFQRIEHAHPALVALLDGHLPEPLNETASGLLRYAGGLLLTLCTFTAYTEFAVFDRDSRRAVSRPVGWDLSNYMPGRITPADGWAEFVGYYQGRRAVTTAPELGER</sequence>
<organism evidence="2 3">
    <name type="scientific">Amycolatopsis marina</name>
    <dbReference type="NCBI Taxonomy" id="490629"/>
    <lineage>
        <taxon>Bacteria</taxon>
        <taxon>Bacillati</taxon>
        <taxon>Actinomycetota</taxon>
        <taxon>Actinomycetes</taxon>
        <taxon>Pseudonocardiales</taxon>
        <taxon>Pseudonocardiaceae</taxon>
        <taxon>Amycolatopsis</taxon>
    </lineage>
</organism>
<dbReference type="PROSITE" id="PS51318">
    <property type="entry name" value="TAT"/>
    <property type="match status" value="1"/>
</dbReference>
<dbReference type="EMBL" id="FOKG01000006">
    <property type="protein sequence ID" value="SFB18909.1"/>
    <property type="molecule type" value="Genomic_DNA"/>
</dbReference>
<keyword evidence="1" id="KW-1133">Transmembrane helix</keyword>
<dbReference type="Proteomes" id="UP000243799">
    <property type="component" value="Unassembled WGS sequence"/>
</dbReference>
<gene>
    <name evidence="2" type="ORF">SAMN05216266_1062</name>
</gene>
<dbReference type="InterPro" id="IPR006311">
    <property type="entry name" value="TAT_signal"/>
</dbReference>
<dbReference type="RefSeq" id="WP_091672747.1">
    <property type="nucleotide sequence ID" value="NZ_FOKG01000006.1"/>
</dbReference>
<evidence type="ECO:0000313" key="2">
    <source>
        <dbReference type="EMBL" id="SFB18909.1"/>
    </source>
</evidence>